<dbReference type="Gene3D" id="3.40.50.2300">
    <property type="match status" value="1"/>
</dbReference>
<evidence type="ECO:0000313" key="4">
    <source>
        <dbReference type="Proteomes" id="UP000809829"/>
    </source>
</evidence>
<dbReference type="Proteomes" id="UP000809829">
    <property type="component" value="Unassembled WGS sequence"/>
</dbReference>
<dbReference type="PANTHER" id="PTHR45526">
    <property type="entry name" value="TRANSCRIPTIONAL REGULATORY PROTEIN DPIA"/>
    <property type="match status" value="1"/>
</dbReference>
<dbReference type="InterPro" id="IPR011006">
    <property type="entry name" value="CheY-like_superfamily"/>
</dbReference>
<evidence type="ECO:0000256" key="1">
    <source>
        <dbReference type="PROSITE-ProRule" id="PRU00169"/>
    </source>
</evidence>
<protein>
    <submittedName>
        <fullName evidence="3">Two-component SAPR family response regulator</fullName>
    </submittedName>
</protein>
<dbReference type="EMBL" id="JAFBFC010000005">
    <property type="protein sequence ID" value="MBM7703994.1"/>
    <property type="molecule type" value="Genomic_DNA"/>
</dbReference>
<dbReference type="SUPFAM" id="SSF52172">
    <property type="entry name" value="CheY-like"/>
    <property type="match status" value="1"/>
</dbReference>
<keyword evidence="1" id="KW-0597">Phosphoprotein</keyword>
<sequence length="119" mass="13823">MYTVMIVEDEPHILNYMKRKIAPIKDLELIGSFLSPTEVLRAFEQGEQPDLVFLDVEMPEMTGIELAHQLLNQQQNLIIIFTTAHRHSILDDFKNKRVSCLLKPIVTKDIQRCLDAFKE</sequence>
<dbReference type="PROSITE" id="PS50110">
    <property type="entry name" value="RESPONSE_REGULATORY"/>
    <property type="match status" value="1"/>
</dbReference>
<dbReference type="Pfam" id="PF00072">
    <property type="entry name" value="Response_reg"/>
    <property type="match status" value="1"/>
</dbReference>
<accession>A0ABS2QWX7</accession>
<dbReference type="RefSeq" id="WP_205188016.1">
    <property type="nucleotide sequence ID" value="NZ_JAFBFC010000005.1"/>
</dbReference>
<name>A0ABS2QWX7_9BACI</name>
<keyword evidence="4" id="KW-1185">Reference proteome</keyword>
<proteinExistence type="predicted"/>
<evidence type="ECO:0000313" key="3">
    <source>
        <dbReference type="EMBL" id="MBM7703994.1"/>
    </source>
</evidence>
<feature type="modified residue" description="4-aspartylphosphate" evidence="1">
    <location>
        <position position="55"/>
    </location>
</feature>
<reference evidence="3 4" key="1">
    <citation type="submission" date="2021-01" db="EMBL/GenBank/DDBJ databases">
        <title>Genomic Encyclopedia of Type Strains, Phase IV (KMG-IV): sequencing the most valuable type-strain genomes for metagenomic binning, comparative biology and taxonomic classification.</title>
        <authorList>
            <person name="Goeker M."/>
        </authorList>
    </citation>
    <scope>NUCLEOTIDE SEQUENCE [LARGE SCALE GENOMIC DNA]</scope>
    <source>
        <strain evidence="3 4">DSM 104297</strain>
    </source>
</reference>
<feature type="domain" description="Response regulatory" evidence="2">
    <location>
        <begin position="3"/>
        <end position="118"/>
    </location>
</feature>
<dbReference type="SMART" id="SM00448">
    <property type="entry name" value="REC"/>
    <property type="match status" value="1"/>
</dbReference>
<comment type="caution">
    <text evidence="3">The sequence shown here is derived from an EMBL/GenBank/DDBJ whole genome shotgun (WGS) entry which is preliminary data.</text>
</comment>
<evidence type="ECO:0000259" key="2">
    <source>
        <dbReference type="PROSITE" id="PS50110"/>
    </source>
</evidence>
<dbReference type="InterPro" id="IPR051271">
    <property type="entry name" value="2C-system_Tx_regulators"/>
</dbReference>
<dbReference type="InterPro" id="IPR001789">
    <property type="entry name" value="Sig_transdc_resp-reg_receiver"/>
</dbReference>
<gene>
    <name evidence="3" type="ORF">JOC83_002844</name>
</gene>
<organism evidence="3 4">
    <name type="scientific">Priestia iocasae</name>
    <dbReference type="NCBI Taxonomy" id="2291674"/>
    <lineage>
        <taxon>Bacteria</taxon>
        <taxon>Bacillati</taxon>
        <taxon>Bacillota</taxon>
        <taxon>Bacilli</taxon>
        <taxon>Bacillales</taxon>
        <taxon>Bacillaceae</taxon>
        <taxon>Priestia</taxon>
    </lineage>
</organism>
<dbReference type="PANTHER" id="PTHR45526:SF1">
    <property type="entry name" value="TRANSCRIPTIONAL REGULATORY PROTEIN DCUR-RELATED"/>
    <property type="match status" value="1"/>
</dbReference>